<evidence type="ECO:0000313" key="1">
    <source>
        <dbReference type="EMBL" id="QOX65373.1"/>
    </source>
</evidence>
<keyword evidence="2" id="KW-1185">Reference proteome</keyword>
<name>A0ACD1AGE1_9FIRM</name>
<protein>
    <submittedName>
        <fullName evidence="1">SpoIIE family protein phosphatase</fullName>
    </submittedName>
</protein>
<evidence type="ECO:0000313" key="2">
    <source>
        <dbReference type="Proteomes" id="UP000594014"/>
    </source>
</evidence>
<reference evidence="1" key="1">
    <citation type="submission" date="2019-08" db="EMBL/GenBank/DDBJ databases">
        <title>Genome sequence of Clostridiales bacterium MT110.</title>
        <authorList>
            <person name="Cao J."/>
        </authorList>
    </citation>
    <scope>NUCLEOTIDE SEQUENCE</scope>
    <source>
        <strain evidence="1">MT110</strain>
    </source>
</reference>
<organism evidence="1 2">
    <name type="scientific">Anoxybacterium hadale</name>
    <dbReference type="NCBI Taxonomy" id="3408580"/>
    <lineage>
        <taxon>Bacteria</taxon>
        <taxon>Bacillati</taxon>
        <taxon>Bacillota</taxon>
        <taxon>Clostridia</taxon>
        <taxon>Peptostreptococcales</taxon>
        <taxon>Anaerovoracaceae</taxon>
        <taxon>Anoxybacterium</taxon>
    </lineage>
</organism>
<gene>
    <name evidence="1" type="ORF">FRZ06_19445</name>
</gene>
<accession>A0ACD1AGE1</accession>
<sequence length="611" mass="67153">MELLLENVRNTLFGRFSKGPREASRSAAGQYAGIAAILLSSILLGRTALFFAVFPCGIALITVLLHKSRANIYTMPLVLGGLLTHYGTGYEIWGDAIAIVICGILFFLTGRLKINLLIKAFTAAAIMVLTKSIYFFTTQLVFMFDIFMIFIEALLILAFVYVFHRFYGLLDKGKKNTGTMAEGIIASAAAIVLMAGGIGIETVWVFSPVYFFALFITLLLGYKIGIMEGGVTGIVAGMTAVLVTSESPALIGIFACAGLTAGFFKGLNRIAAGMCFAAVCIAFGLIKGYPELYLSIYDPILAAFVFMIIPKRAMGQIELLLAKIRQDHIYEELTARDRMQLTLGRYLDAFEKLSSLYSSNRNRNNIIALQFRGMVKVTKSMIESLEQTDPCILPSKEKYRVRVGVSGYAKERNISGDSYICADLKEGDYMIALSDGMGKGESASRESALTITSLYNLMKAGFDVELALKTINSLLLFKSTEEIFSTVDLGLFNKYTGKLKLFKIGAAATFIKRGDKVETVKVSALPMGIVDSIRINHIEFQARKGDEIIIVSDGITEADRNDGQMDWIRETISAIRSKDPQTMSDLIINKAVERYGIKEKDDMTVITAIIN</sequence>
<dbReference type="EMBL" id="CP042469">
    <property type="protein sequence ID" value="QOX65373.1"/>
    <property type="molecule type" value="Genomic_DNA"/>
</dbReference>
<dbReference type="Proteomes" id="UP000594014">
    <property type="component" value="Chromosome"/>
</dbReference>
<proteinExistence type="predicted"/>